<dbReference type="AlphaFoldDB" id="A0A923TAP5"/>
<name>A0A923TAP5_9BACT</name>
<keyword evidence="1" id="KW-0732">Signal</keyword>
<dbReference type="EMBL" id="JACSIT010000154">
    <property type="protein sequence ID" value="MBC6996699.1"/>
    <property type="molecule type" value="Genomic_DNA"/>
</dbReference>
<keyword evidence="3" id="KW-1185">Reference proteome</keyword>
<evidence type="ECO:0008006" key="4">
    <source>
        <dbReference type="Google" id="ProtNLM"/>
    </source>
</evidence>
<evidence type="ECO:0000313" key="2">
    <source>
        <dbReference type="EMBL" id="MBC6996699.1"/>
    </source>
</evidence>
<sequence length="201" mass="22263">MLPTAMRYLLPILLFLFLFRCQNAPAPVAVETAVIDSLEYVISPIPGTTTLRAEKRDPLGALVEAGFVLNGLKQGTWTTYDGGEAAPRKIVSYVDGALNGPYLELDELGRIAVLANYKANVLHGSYGKYKIGRPELTASYIDGQLDGTMAEFDYRNNKIKQEATYRMGVLHGPFRYFNEEGKITLEYVYQNGERVSGGIVE</sequence>
<feature type="signal peptide" evidence="1">
    <location>
        <begin position="1"/>
        <end position="26"/>
    </location>
</feature>
<dbReference type="Gene3D" id="2.20.110.10">
    <property type="entry name" value="Histone H3 K4-specific methyltransferase SET7/9 N-terminal domain"/>
    <property type="match status" value="1"/>
</dbReference>
<dbReference type="SUPFAM" id="SSF82185">
    <property type="entry name" value="Histone H3 K4-specific methyltransferase SET7/9 N-terminal domain"/>
    <property type="match status" value="1"/>
</dbReference>
<feature type="chain" id="PRO_5037541045" description="Toxin-antitoxin system YwqK family antitoxin" evidence="1">
    <location>
        <begin position="27"/>
        <end position="201"/>
    </location>
</feature>
<evidence type="ECO:0000256" key="1">
    <source>
        <dbReference type="SAM" id="SignalP"/>
    </source>
</evidence>
<comment type="caution">
    <text evidence="2">The sequence shown here is derived from an EMBL/GenBank/DDBJ whole genome shotgun (WGS) entry which is preliminary data.</text>
</comment>
<gene>
    <name evidence="2" type="ORF">H9S92_21180</name>
</gene>
<dbReference type="Proteomes" id="UP000650081">
    <property type="component" value="Unassembled WGS sequence"/>
</dbReference>
<proteinExistence type="predicted"/>
<protein>
    <recommendedName>
        <fullName evidence="4">Toxin-antitoxin system YwqK family antitoxin</fullName>
    </recommendedName>
</protein>
<organism evidence="2 3">
    <name type="scientific">Neolewinella lacunae</name>
    <dbReference type="NCBI Taxonomy" id="1517758"/>
    <lineage>
        <taxon>Bacteria</taxon>
        <taxon>Pseudomonadati</taxon>
        <taxon>Bacteroidota</taxon>
        <taxon>Saprospiria</taxon>
        <taxon>Saprospirales</taxon>
        <taxon>Lewinellaceae</taxon>
        <taxon>Neolewinella</taxon>
    </lineage>
</organism>
<reference evidence="2" key="1">
    <citation type="submission" date="2020-08" db="EMBL/GenBank/DDBJ databases">
        <title>Lewinella bacteria from marine environments.</title>
        <authorList>
            <person name="Zhong Y."/>
        </authorList>
    </citation>
    <scope>NUCLEOTIDE SEQUENCE</scope>
    <source>
        <strain evidence="2">KCTC 42187</strain>
    </source>
</reference>
<accession>A0A923TAP5</accession>
<evidence type="ECO:0000313" key="3">
    <source>
        <dbReference type="Proteomes" id="UP000650081"/>
    </source>
</evidence>
<dbReference type="RefSeq" id="WP_187468708.1">
    <property type="nucleotide sequence ID" value="NZ_JACSIT010000154.1"/>
</dbReference>